<sequence>MDKRQKEVESGKASQKMFLPTNIPNFDFDKPFIVSLQRREEKKAPIKPSNLKKKTPLPTKKASDTHDDVVKKVRFEIDRFTLNNAKTSAERLESRVAMAVKLGAKVKKPKSKKNLNKKVKKF</sequence>
<reference evidence="2" key="1">
    <citation type="submission" date="2016-11" db="UniProtKB">
        <authorList>
            <consortium name="WormBaseParasite"/>
        </authorList>
    </citation>
    <scope>IDENTIFICATION</scope>
    <source>
        <strain evidence="2">KR3021</strain>
    </source>
</reference>
<dbReference type="Proteomes" id="UP000095286">
    <property type="component" value="Unplaced"/>
</dbReference>
<dbReference type="WBParaSite" id="RSKR_0000205000.1">
    <property type="protein sequence ID" value="RSKR_0000205000.1"/>
    <property type="gene ID" value="RSKR_0000205000"/>
</dbReference>
<accession>A0AC35TMC6</accession>
<evidence type="ECO:0000313" key="1">
    <source>
        <dbReference type="Proteomes" id="UP000095286"/>
    </source>
</evidence>
<proteinExistence type="predicted"/>
<organism evidence="1 2">
    <name type="scientific">Rhabditophanes sp. KR3021</name>
    <dbReference type="NCBI Taxonomy" id="114890"/>
    <lineage>
        <taxon>Eukaryota</taxon>
        <taxon>Metazoa</taxon>
        <taxon>Ecdysozoa</taxon>
        <taxon>Nematoda</taxon>
        <taxon>Chromadorea</taxon>
        <taxon>Rhabditida</taxon>
        <taxon>Tylenchina</taxon>
        <taxon>Panagrolaimomorpha</taxon>
        <taxon>Strongyloidoidea</taxon>
        <taxon>Alloionematidae</taxon>
        <taxon>Rhabditophanes</taxon>
    </lineage>
</organism>
<evidence type="ECO:0000313" key="2">
    <source>
        <dbReference type="WBParaSite" id="RSKR_0000205000.1"/>
    </source>
</evidence>
<protein>
    <submittedName>
        <fullName evidence="2">Uncharacterized protein</fullName>
    </submittedName>
</protein>
<name>A0AC35TMC6_9BILA</name>